<feature type="region of interest" description="Disordered" evidence="1">
    <location>
        <begin position="1"/>
        <end position="53"/>
    </location>
</feature>
<name>A0A258D855_CAUVI</name>
<sequence>MRWTGLPPAPLAGEVDRCLATRRRRRQNPKQKRPGPATGASSVALSPFLKSPGSCAACATATGA</sequence>
<organism evidence="2 3">
    <name type="scientific">Caulobacter vibrioides</name>
    <name type="common">Caulobacter crescentus</name>
    <dbReference type="NCBI Taxonomy" id="155892"/>
    <lineage>
        <taxon>Bacteria</taxon>
        <taxon>Pseudomonadati</taxon>
        <taxon>Pseudomonadota</taxon>
        <taxon>Alphaproteobacteria</taxon>
        <taxon>Caulobacterales</taxon>
        <taxon>Caulobacteraceae</taxon>
        <taxon>Caulobacter</taxon>
    </lineage>
</organism>
<reference evidence="2 3" key="1">
    <citation type="submission" date="2017-03" db="EMBL/GenBank/DDBJ databases">
        <title>Lifting the veil on microbial sulfur biogeochemistry in mining wastewaters.</title>
        <authorList>
            <person name="Kantor R.S."/>
            <person name="Colenbrander Nelson T."/>
            <person name="Marshall S."/>
            <person name="Bennett D."/>
            <person name="Apte S."/>
            <person name="Camacho D."/>
            <person name="Thomas B.C."/>
            <person name="Warren L.A."/>
            <person name="Banfield J.F."/>
        </authorList>
    </citation>
    <scope>NUCLEOTIDE SEQUENCE [LARGE SCALE GENOMIC DNA]</scope>
    <source>
        <strain evidence="2">32-67-7</strain>
    </source>
</reference>
<dbReference type="AlphaFoldDB" id="A0A258D855"/>
<evidence type="ECO:0000313" key="3">
    <source>
        <dbReference type="Proteomes" id="UP000215616"/>
    </source>
</evidence>
<proteinExistence type="predicted"/>
<dbReference type="Proteomes" id="UP000215616">
    <property type="component" value="Unassembled WGS sequence"/>
</dbReference>
<dbReference type="EMBL" id="NCDQ01000137">
    <property type="protein sequence ID" value="OYX03582.1"/>
    <property type="molecule type" value="Genomic_DNA"/>
</dbReference>
<gene>
    <name evidence="2" type="ORF">B7Z12_09880</name>
</gene>
<comment type="caution">
    <text evidence="2">The sequence shown here is derived from an EMBL/GenBank/DDBJ whole genome shotgun (WGS) entry which is preliminary data.</text>
</comment>
<accession>A0A258D855</accession>
<protein>
    <submittedName>
        <fullName evidence="2">Uncharacterized protein</fullName>
    </submittedName>
</protein>
<evidence type="ECO:0000256" key="1">
    <source>
        <dbReference type="SAM" id="MobiDB-lite"/>
    </source>
</evidence>
<feature type="compositionally biased region" description="Basic residues" evidence="1">
    <location>
        <begin position="20"/>
        <end position="33"/>
    </location>
</feature>
<evidence type="ECO:0000313" key="2">
    <source>
        <dbReference type="EMBL" id="OYX03582.1"/>
    </source>
</evidence>